<feature type="region of interest" description="Disordered" evidence="1">
    <location>
        <begin position="255"/>
        <end position="642"/>
    </location>
</feature>
<keyword evidence="3" id="KW-0132">Cell division</keyword>
<dbReference type="InterPro" id="IPR036680">
    <property type="entry name" value="SPOR-like_sf"/>
</dbReference>
<accession>A0A317MQJ6</accession>
<feature type="compositionally biased region" description="Low complexity" evidence="1">
    <location>
        <begin position="314"/>
        <end position="334"/>
    </location>
</feature>
<dbReference type="Proteomes" id="UP000246569">
    <property type="component" value="Unassembled WGS sequence"/>
</dbReference>
<feature type="domain" description="SPOR" evidence="2">
    <location>
        <begin position="648"/>
        <end position="725"/>
    </location>
</feature>
<dbReference type="Gene3D" id="3.40.50.300">
    <property type="entry name" value="P-loop containing nucleotide triphosphate hydrolases"/>
    <property type="match status" value="1"/>
</dbReference>
<dbReference type="InterPro" id="IPR049945">
    <property type="entry name" value="AAA_22"/>
</dbReference>
<dbReference type="SUPFAM" id="SSF52540">
    <property type="entry name" value="P-loop containing nucleoside triphosphate hydrolases"/>
    <property type="match status" value="1"/>
</dbReference>
<dbReference type="Pfam" id="PF13401">
    <property type="entry name" value="AAA_22"/>
    <property type="match status" value="1"/>
</dbReference>
<evidence type="ECO:0000313" key="4">
    <source>
        <dbReference type="Proteomes" id="UP000246569"/>
    </source>
</evidence>
<evidence type="ECO:0000259" key="2">
    <source>
        <dbReference type="PROSITE" id="PS51724"/>
    </source>
</evidence>
<proteinExistence type="predicted"/>
<dbReference type="RefSeq" id="WP_110020256.1">
    <property type="nucleotide sequence ID" value="NZ_QGTJ01000014.1"/>
</dbReference>
<feature type="compositionally biased region" description="Low complexity" evidence="1">
    <location>
        <begin position="436"/>
        <end position="447"/>
    </location>
</feature>
<reference evidence="3 4" key="1">
    <citation type="submission" date="2018-05" db="EMBL/GenBank/DDBJ databases">
        <title>Genomic Encyclopedia of Type Strains, Phase IV (KMG-IV): sequencing the most valuable type-strain genomes for metagenomic binning, comparative biology and taxonomic classification.</title>
        <authorList>
            <person name="Goeker M."/>
        </authorList>
    </citation>
    <scope>NUCLEOTIDE SEQUENCE [LARGE SCALE GENOMIC DNA]</scope>
    <source>
        <strain evidence="3 4">DSM 23606</strain>
    </source>
</reference>
<feature type="compositionally biased region" description="Low complexity" evidence="1">
    <location>
        <begin position="501"/>
        <end position="515"/>
    </location>
</feature>
<dbReference type="Gene3D" id="3.30.70.1070">
    <property type="entry name" value="Sporulation related repeat"/>
    <property type="match status" value="1"/>
</dbReference>
<dbReference type="InterPro" id="IPR027417">
    <property type="entry name" value="P-loop_NTPase"/>
</dbReference>
<dbReference type="AlphaFoldDB" id="A0A317MQJ6"/>
<name>A0A317MQJ6_9GAMM</name>
<dbReference type="Pfam" id="PF05036">
    <property type="entry name" value="SPOR"/>
    <property type="match status" value="1"/>
</dbReference>
<organism evidence="3 4">
    <name type="scientific">Plasticicumulans acidivorans</name>
    <dbReference type="NCBI Taxonomy" id="886464"/>
    <lineage>
        <taxon>Bacteria</taxon>
        <taxon>Pseudomonadati</taxon>
        <taxon>Pseudomonadota</taxon>
        <taxon>Gammaproteobacteria</taxon>
        <taxon>Candidatus Competibacteraceae</taxon>
        <taxon>Plasticicumulans</taxon>
    </lineage>
</organism>
<sequence length="739" mass="76851">MSDKDVCADTPGFYYTPRLRQIVDTLVRVTNLSAFLGVVKGAPGSGKTALLDQLNASLSAQGWLKVVRLSSDAPLLPTLAAGFGLTDGDQRDLRRALIQHLISLHVAGTHPVVLVDDAHRYDDQDLALLLRLALSADRGKSGLLSAVIAGIPDIEHRLTAVSANLSPQRLYVIDLPAFDSEQRIDFLLHCGYIREDIEHPATLRRLMHCDGTPGALLESMHLRSTAHSATRRITAIAAIVLLAAGGSYFLLSRDQEQPSTARPSTTTAPAIAQSSPPALPLESQQAPAMTEKTPTLNAPTTPEDAEQSPEEQSQPAAQTTPEAAATAAGEQGQEVTQQEADGSHQSTEPQPAPQQPDTTAVVTGDVTAPTLQKPDSTPVQETQAAAPSVQDTSAQPLLPQSADTPEAVTQAPATEEPTQNANTSDHDTTPIPTPPAATAEATQTGTTSAVAPPQPASISPTPNDTMPAPEAAMLPDTSPASAAPKAGSTQDNSDTPPSTPPAAGNTSATASTASPEVKPSGEVPPPGAPLPNASASAASPAKSETSNVQAGDDETEPFEQVYPLPLVKLSPPPEDKTPPAKKPARPAKPVAQPATMQPPSPPHNEHQTRSSTTPTETAPAHPTPPLPAKTTATNTPTSANTLPDWLSEAAANAWVVQIAATENSTRLLTFAQSQQLSGAHLAPIIRNGKSWYALVTGPYSDMKSAQAALAALPPGLRSAGPWVRSVKSLRAAGEKRKAP</sequence>
<feature type="compositionally biased region" description="Low complexity" evidence="1">
    <location>
        <begin position="530"/>
        <end position="543"/>
    </location>
</feature>
<comment type="caution">
    <text evidence="3">The sequence shown here is derived from an EMBL/GenBank/DDBJ whole genome shotgun (WGS) entry which is preliminary data.</text>
</comment>
<dbReference type="PANTHER" id="PTHR35894">
    <property type="entry name" value="GENERAL SECRETION PATHWAY PROTEIN A-RELATED"/>
    <property type="match status" value="1"/>
</dbReference>
<feature type="compositionally biased region" description="Polar residues" evidence="1">
    <location>
        <begin position="335"/>
        <end position="348"/>
    </location>
</feature>
<dbReference type="OrthoDB" id="8456465at2"/>
<dbReference type="GO" id="GO:0016887">
    <property type="term" value="F:ATP hydrolysis activity"/>
    <property type="evidence" value="ECO:0007669"/>
    <property type="project" value="InterPro"/>
</dbReference>
<feature type="compositionally biased region" description="Polar residues" evidence="1">
    <location>
        <begin position="282"/>
        <end position="300"/>
    </location>
</feature>
<dbReference type="PROSITE" id="PS51724">
    <property type="entry name" value="SPOR"/>
    <property type="match status" value="1"/>
</dbReference>
<feature type="compositionally biased region" description="Low complexity" evidence="1">
    <location>
        <begin position="258"/>
        <end position="272"/>
    </location>
</feature>
<dbReference type="SUPFAM" id="SSF110997">
    <property type="entry name" value="Sporulation related repeat"/>
    <property type="match status" value="1"/>
</dbReference>
<keyword evidence="3" id="KW-0131">Cell cycle</keyword>
<dbReference type="GO" id="GO:0051301">
    <property type="term" value="P:cell division"/>
    <property type="evidence" value="ECO:0007669"/>
    <property type="project" value="UniProtKB-KW"/>
</dbReference>
<dbReference type="GO" id="GO:0042834">
    <property type="term" value="F:peptidoglycan binding"/>
    <property type="evidence" value="ECO:0007669"/>
    <property type="project" value="InterPro"/>
</dbReference>
<feature type="compositionally biased region" description="Low complexity" evidence="1">
    <location>
        <begin position="628"/>
        <end position="642"/>
    </location>
</feature>
<evidence type="ECO:0000256" key="1">
    <source>
        <dbReference type="SAM" id="MobiDB-lite"/>
    </source>
</evidence>
<feature type="compositionally biased region" description="Polar residues" evidence="1">
    <location>
        <begin position="373"/>
        <end position="395"/>
    </location>
</feature>
<dbReference type="EMBL" id="QGTJ01000014">
    <property type="protein sequence ID" value="PWV58701.1"/>
    <property type="molecule type" value="Genomic_DNA"/>
</dbReference>
<dbReference type="InterPro" id="IPR052026">
    <property type="entry name" value="ExeA_AAA_ATPase_DNA-bind"/>
</dbReference>
<keyword evidence="4" id="KW-1185">Reference proteome</keyword>
<protein>
    <submittedName>
        <fullName evidence="3">Septal ring-binding cell division protein DamX</fullName>
    </submittedName>
</protein>
<dbReference type="InterPro" id="IPR007730">
    <property type="entry name" value="SPOR-like_dom"/>
</dbReference>
<gene>
    <name evidence="3" type="ORF">C7443_11427</name>
</gene>
<evidence type="ECO:0000313" key="3">
    <source>
        <dbReference type="EMBL" id="PWV58701.1"/>
    </source>
</evidence>
<feature type="compositionally biased region" description="Low complexity" evidence="1">
    <location>
        <begin position="355"/>
        <end position="370"/>
    </location>
</feature>
<dbReference type="PANTHER" id="PTHR35894:SF1">
    <property type="entry name" value="PHOSPHORIBULOKINASE _ URIDINE KINASE FAMILY"/>
    <property type="match status" value="1"/>
</dbReference>